<dbReference type="InterPro" id="IPR010985">
    <property type="entry name" value="Ribbon_hlx_hlx"/>
</dbReference>
<accession>A0AAT9HY95</accession>
<dbReference type="GO" id="GO:0006355">
    <property type="term" value="P:regulation of DNA-templated transcription"/>
    <property type="evidence" value="ECO:0007669"/>
    <property type="project" value="InterPro"/>
</dbReference>
<reference evidence="2" key="2">
    <citation type="submission" date="2024-07" db="EMBL/GenBank/DDBJ databases">
        <title>Streptomyces haneummycinica sp. nov., a new antibiotic-producing actinobacterium isolated from marine sediment.</title>
        <authorList>
            <person name="Uemura M."/>
            <person name="Hamada M."/>
            <person name="Hirano S."/>
            <person name="Kobayashi K."/>
            <person name="Ohshiro T."/>
            <person name="Kobayashi T."/>
            <person name="Terahara T."/>
        </authorList>
    </citation>
    <scope>NUCLEOTIDE SEQUENCE</scope>
    <source>
        <strain evidence="2">KM77-8</strain>
    </source>
</reference>
<reference evidence="2" key="1">
    <citation type="submission" date="2024-06" db="EMBL/GenBank/DDBJ databases">
        <authorList>
            <consortium name="consrtm"/>
            <person name="Uemura M."/>
            <person name="Terahara T."/>
        </authorList>
    </citation>
    <scope>NUCLEOTIDE SEQUENCE</scope>
    <source>
        <strain evidence="2">KM77-8</strain>
    </source>
</reference>
<gene>
    <name evidence="2" type="ORF">SHKM778_87540</name>
</gene>
<dbReference type="Pfam" id="PF03869">
    <property type="entry name" value="Arc"/>
    <property type="match status" value="1"/>
</dbReference>
<dbReference type="EMBL" id="AP035768">
    <property type="protein sequence ID" value="BFO22366.1"/>
    <property type="molecule type" value="Genomic_DNA"/>
</dbReference>
<dbReference type="InterPro" id="IPR013321">
    <property type="entry name" value="Arc_rbn_hlx_hlx"/>
</dbReference>
<evidence type="ECO:0000259" key="1">
    <source>
        <dbReference type="Pfam" id="PF03869"/>
    </source>
</evidence>
<proteinExistence type="predicted"/>
<name>A0AAT9HY95_9ACTN</name>
<dbReference type="AlphaFoldDB" id="A0AAT9HY95"/>
<dbReference type="GO" id="GO:0003677">
    <property type="term" value="F:DNA binding"/>
    <property type="evidence" value="ECO:0007669"/>
    <property type="project" value="InterPro"/>
</dbReference>
<organism evidence="2">
    <name type="scientific">Streptomyces haneummycinicus</name>
    <dbReference type="NCBI Taxonomy" id="3074435"/>
    <lineage>
        <taxon>Bacteria</taxon>
        <taxon>Bacillati</taxon>
        <taxon>Actinomycetota</taxon>
        <taxon>Actinomycetes</taxon>
        <taxon>Kitasatosporales</taxon>
        <taxon>Streptomycetaceae</taxon>
        <taxon>Streptomyces</taxon>
    </lineage>
</organism>
<dbReference type="Gene3D" id="1.10.1220.10">
    <property type="entry name" value="Met repressor-like"/>
    <property type="match status" value="1"/>
</dbReference>
<feature type="domain" description="Arc-like DNA binding" evidence="1">
    <location>
        <begin position="5"/>
        <end position="39"/>
    </location>
</feature>
<evidence type="ECO:0000313" key="2">
    <source>
        <dbReference type="EMBL" id="BFO22366.1"/>
    </source>
</evidence>
<sequence>MNDEKRTTLRLPEDLHQWLADQARAAHRSVNAEIVHRLEGERAAAVTDAESPRGRFG</sequence>
<protein>
    <recommendedName>
        <fullName evidence="1">Arc-like DNA binding domain-containing protein</fullName>
    </recommendedName>
</protein>
<dbReference type="SUPFAM" id="SSF47598">
    <property type="entry name" value="Ribbon-helix-helix"/>
    <property type="match status" value="1"/>
</dbReference>
<dbReference type="InterPro" id="IPR005569">
    <property type="entry name" value="Arc_DNA-bd_dom"/>
</dbReference>